<feature type="transmembrane region" description="Helical" evidence="1">
    <location>
        <begin position="12"/>
        <end position="30"/>
    </location>
</feature>
<dbReference type="RefSeq" id="WP_138866010.1">
    <property type="nucleotide sequence ID" value="NZ_VCPC01000010.1"/>
</dbReference>
<accession>A0ABY2WX13</accession>
<dbReference type="EMBL" id="VCPC01000010">
    <property type="protein sequence ID" value="TMV07326.1"/>
    <property type="molecule type" value="Genomic_DNA"/>
</dbReference>
<organism evidence="2 3">
    <name type="scientific">Arenibacterium halophilum</name>
    <dbReference type="NCBI Taxonomy" id="2583821"/>
    <lineage>
        <taxon>Bacteria</taxon>
        <taxon>Pseudomonadati</taxon>
        <taxon>Pseudomonadota</taxon>
        <taxon>Alphaproteobacteria</taxon>
        <taxon>Rhodobacterales</taxon>
        <taxon>Paracoccaceae</taxon>
        <taxon>Arenibacterium</taxon>
    </lineage>
</organism>
<feature type="transmembrane region" description="Helical" evidence="1">
    <location>
        <begin position="42"/>
        <end position="64"/>
    </location>
</feature>
<comment type="caution">
    <text evidence="2">The sequence shown here is derived from an EMBL/GenBank/DDBJ whole genome shotgun (WGS) entry which is preliminary data.</text>
</comment>
<gene>
    <name evidence="2" type="ORF">FGK64_21995</name>
</gene>
<dbReference type="PROSITE" id="PS51257">
    <property type="entry name" value="PROKAR_LIPOPROTEIN"/>
    <property type="match status" value="1"/>
</dbReference>
<name>A0ABY2WX13_9RHOB</name>
<keyword evidence="1" id="KW-0812">Transmembrane</keyword>
<evidence type="ECO:0000256" key="1">
    <source>
        <dbReference type="SAM" id="Phobius"/>
    </source>
</evidence>
<keyword evidence="1" id="KW-0472">Membrane</keyword>
<protein>
    <submittedName>
        <fullName evidence="2">Uncharacterized protein</fullName>
    </submittedName>
</protein>
<evidence type="ECO:0000313" key="2">
    <source>
        <dbReference type="EMBL" id="TMV07326.1"/>
    </source>
</evidence>
<evidence type="ECO:0000313" key="3">
    <source>
        <dbReference type="Proteomes" id="UP001191082"/>
    </source>
</evidence>
<dbReference type="Proteomes" id="UP001191082">
    <property type="component" value="Unassembled WGS sequence"/>
</dbReference>
<keyword evidence="3" id="KW-1185">Reference proteome</keyword>
<keyword evidence="1" id="KW-1133">Transmembrane helix</keyword>
<proteinExistence type="predicted"/>
<sequence length="72" mass="7539">MGKPVARSKTVWFNIVTGIVGACNELAPVLDQLVGLGYGGETVAAVRGGVVLLSILGNTVLRLYTSEPVRLK</sequence>
<reference evidence="2 3" key="1">
    <citation type="submission" date="2019-05" db="EMBL/GenBank/DDBJ databases">
        <title>Marivita sp. nov. isolated from sea sediment.</title>
        <authorList>
            <person name="Kim W."/>
        </authorList>
    </citation>
    <scope>NUCLEOTIDE SEQUENCE [LARGE SCALE GENOMIC DNA]</scope>
    <source>
        <strain evidence="2 3">CAU 1492</strain>
    </source>
</reference>